<dbReference type="RefSeq" id="WP_188497129.1">
    <property type="nucleotide sequence ID" value="NZ_BMFV01000012.1"/>
</dbReference>
<dbReference type="SUPFAM" id="SSF54427">
    <property type="entry name" value="NTF2-like"/>
    <property type="match status" value="1"/>
</dbReference>
<name>A0A8J2ZW70_9BACL</name>
<dbReference type="Proteomes" id="UP000656813">
    <property type="component" value="Unassembled WGS sequence"/>
</dbReference>
<accession>A0A8J2ZW70</accession>
<reference evidence="1" key="2">
    <citation type="submission" date="2020-09" db="EMBL/GenBank/DDBJ databases">
        <authorList>
            <person name="Sun Q."/>
            <person name="Zhou Y."/>
        </authorList>
    </citation>
    <scope>NUCLEOTIDE SEQUENCE</scope>
    <source>
        <strain evidence="1">CGMCC 1.12777</strain>
    </source>
</reference>
<sequence length="135" mass="16165">MEHSILSDFKGFLSEYRKSWNSCDNERMSRHSSKELKVRWPGKDAKINDWGYDNSAIGWKQAFNMYKGRNPKWFFEDILTVINQQKEGVAVFWVTFEVDGNLTNNKMLFVETFRKENDEWKKIREYVENSFANES</sequence>
<evidence type="ECO:0000313" key="2">
    <source>
        <dbReference type="Proteomes" id="UP000656813"/>
    </source>
</evidence>
<protein>
    <recommendedName>
        <fullName evidence="3">DUF4440 domain-containing protein</fullName>
    </recommendedName>
</protein>
<keyword evidence="2" id="KW-1185">Reference proteome</keyword>
<proteinExistence type="predicted"/>
<dbReference type="Gene3D" id="3.10.450.50">
    <property type="match status" value="1"/>
</dbReference>
<organism evidence="1 2">
    <name type="scientific">Pullulanibacillus pueri</name>
    <dbReference type="NCBI Taxonomy" id="1437324"/>
    <lineage>
        <taxon>Bacteria</taxon>
        <taxon>Bacillati</taxon>
        <taxon>Bacillota</taxon>
        <taxon>Bacilli</taxon>
        <taxon>Bacillales</taxon>
        <taxon>Sporolactobacillaceae</taxon>
        <taxon>Pullulanibacillus</taxon>
    </lineage>
</organism>
<gene>
    <name evidence="1" type="ORF">GCM10007096_18550</name>
</gene>
<comment type="caution">
    <text evidence="1">The sequence shown here is derived from an EMBL/GenBank/DDBJ whole genome shotgun (WGS) entry which is preliminary data.</text>
</comment>
<dbReference type="AlphaFoldDB" id="A0A8J2ZW70"/>
<reference evidence="1" key="1">
    <citation type="journal article" date="2014" name="Int. J. Syst. Evol. Microbiol.">
        <title>Complete genome sequence of Corynebacterium casei LMG S-19264T (=DSM 44701T), isolated from a smear-ripened cheese.</title>
        <authorList>
            <consortium name="US DOE Joint Genome Institute (JGI-PGF)"/>
            <person name="Walter F."/>
            <person name="Albersmeier A."/>
            <person name="Kalinowski J."/>
            <person name="Ruckert C."/>
        </authorList>
    </citation>
    <scope>NUCLEOTIDE SEQUENCE</scope>
    <source>
        <strain evidence="1">CGMCC 1.12777</strain>
    </source>
</reference>
<dbReference type="EMBL" id="BMFV01000012">
    <property type="protein sequence ID" value="GGH81127.1"/>
    <property type="molecule type" value="Genomic_DNA"/>
</dbReference>
<dbReference type="InterPro" id="IPR032710">
    <property type="entry name" value="NTF2-like_dom_sf"/>
</dbReference>
<evidence type="ECO:0008006" key="3">
    <source>
        <dbReference type="Google" id="ProtNLM"/>
    </source>
</evidence>
<evidence type="ECO:0000313" key="1">
    <source>
        <dbReference type="EMBL" id="GGH81127.1"/>
    </source>
</evidence>